<reference evidence="2 3" key="2">
    <citation type="journal article" date="2023" name="Plant Pathol.">
        <title>Dismantling and reorganizing Pseudomonas marginalis sensu#lato.</title>
        <authorList>
            <person name="Sawada H."/>
            <person name="Fujikawa T."/>
            <person name="Satou M."/>
        </authorList>
    </citation>
    <scope>NUCLEOTIDE SEQUENCE [LARGE SCALE GENOMIC DNA]</scope>
    <source>
        <strain evidence="2 3">MAFF 212408</strain>
    </source>
</reference>
<feature type="non-terminal residue" evidence="2">
    <location>
        <position position="1"/>
    </location>
</feature>
<evidence type="ECO:0000256" key="1">
    <source>
        <dbReference type="SAM" id="MobiDB-lite"/>
    </source>
</evidence>
<feature type="region of interest" description="Disordered" evidence="1">
    <location>
        <begin position="1"/>
        <end position="23"/>
    </location>
</feature>
<name>A0A5N7KM49_9PSED</name>
<sequence length="169" mass="18476">KVMPDKAGPLKVTPDAGPLPKVMPDASPFRVITPTPFTPTPRPEVNVTNDSNAQVHVEVNINHCPCPDTGVIHDKAVPPRVTITPRVLPHVPPINRRIDTSVLPNTDLQHKPIPFHVAPHFKHPENTVPTPGVKPYLPLPSPDLTSPAPAEYQTSLRRQGFINRSRSGN</sequence>
<dbReference type="EMBL" id="VUAZ01000060">
    <property type="protein sequence ID" value="MPR02651.1"/>
    <property type="molecule type" value="Genomic_DNA"/>
</dbReference>
<evidence type="ECO:0000313" key="2">
    <source>
        <dbReference type="EMBL" id="MPR02651.1"/>
    </source>
</evidence>
<evidence type="ECO:0000313" key="3">
    <source>
        <dbReference type="Proteomes" id="UP000326112"/>
    </source>
</evidence>
<organism evidence="2 3">
    <name type="scientific">Pseudomonas kitaguniensis</name>
    <dbReference type="NCBI Taxonomy" id="2607908"/>
    <lineage>
        <taxon>Bacteria</taxon>
        <taxon>Pseudomonadati</taxon>
        <taxon>Pseudomonadota</taxon>
        <taxon>Gammaproteobacteria</taxon>
        <taxon>Pseudomonadales</taxon>
        <taxon>Pseudomonadaceae</taxon>
        <taxon>Pseudomonas</taxon>
    </lineage>
</organism>
<proteinExistence type="predicted"/>
<gene>
    <name evidence="2" type="ORF">F0169_11580</name>
</gene>
<dbReference type="Proteomes" id="UP000326112">
    <property type="component" value="Unassembled WGS sequence"/>
</dbReference>
<protein>
    <submittedName>
        <fullName evidence="2">Uncharacterized protein</fullName>
    </submittedName>
</protein>
<reference evidence="2 3" key="1">
    <citation type="journal article" date="2020" name="Int. J. Syst. Evol. Microbiol.">
        <title>Pseudomonas kitaguniensis sp. nov., a pathogen causing bacterial rot of Welsh onion in Japan.</title>
        <authorList>
            <person name="Sawada H."/>
            <person name="Fujikawa T."/>
            <person name="Nishiwaki Y."/>
            <person name="Horita H."/>
        </authorList>
    </citation>
    <scope>NUCLEOTIDE SEQUENCE [LARGE SCALE GENOMIC DNA]</scope>
    <source>
        <strain evidence="2 3">MAFF 212408</strain>
    </source>
</reference>
<keyword evidence="3" id="KW-1185">Reference proteome</keyword>
<accession>A0A5N7KM49</accession>
<comment type="caution">
    <text evidence="2">The sequence shown here is derived from an EMBL/GenBank/DDBJ whole genome shotgun (WGS) entry which is preliminary data.</text>
</comment>